<comment type="caution">
    <text evidence="1">The sequence shown here is derived from an EMBL/GenBank/DDBJ whole genome shotgun (WGS) entry which is preliminary data.</text>
</comment>
<dbReference type="EMBL" id="MHNK01000011">
    <property type="protein sequence ID" value="OGZ43736.1"/>
    <property type="molecule type" value="Genomic_DNA"/>
</dbReference>
<accession>A0A1G2G0A9</accession>
<dbReference type="AlphaFoldDB" id="A0A1G2G0A9"/>
<dbReference type="PROSITE" id="PS51257">
    <property type="entry name" value="PROKAR_LIPOPROTEIN"/>
    <property type="match status" value="1"/>
</dbReference>
<protein>
    <submittedName>
        <fullName evidence="1">Uncharacterized protein</fullName>
    </submittedName>
</protein>
<evidence type="ECO:0000313" key="2">
    <source>
        <dbReference type="Proteomes" id="UP000177480"/>
    </source>
</evidence>
<sequence>MYMKRAQMCYGICFLFVLGTIGCASRRTPVMIPIDIPIVQAEGTTPKVIAKSCQEMAWDFDPSRDIPNFGDTCAWNLKSMRISWFYESYFPVLKRDISMEIGCIRRYQHRYANVIGAEFYVFCRTDARPDILGWGLKHDETLGWVAVADGDASWTALGWAPQLDIEADITKKPLQVRLLRFLFRYNEGLILRLFSR</sequence>
<name>A0A1G2G0A9_9BACT</name>
<reference evidence="1 2" key="1">
    <citation type="journal article" date="2016" name="Nat. Commun.">
        <title>Thousands of microbial genomes shed light on interconnected biogeochemical processes in an aquifer system.</title>
        <authorList>
            <person name="Anantharaman K."/>
            <person name="Brown C.T."/>
            <person name="Hug L.A."/>
            <person name="Sharon I."/>
            <person name="Castelle C.J."/>
            <person name="Probst A.J."/>
            <person name="Thomas B.C."/>
            <person name="Singh A."/>
            <person name="Wilkins M.J."/>
            <person name="Karaoz U."/>
            <person name="Brodie E.L."/>
            <person name="Williams K.H."/>
            <person name="Hubbard S.S."/>
            <person name="Banfield J.F."/>
        </authorList>
    </citation>
    <scope>NUCLEOTIDE SEQUENCE [LARGE SCALE GENOMIC DNA]</scope>
</reference>
<evidence type="ECO:0000313" key="1">
    <source>
        <dbReference type="EMBL" id="OGZ43736.1"/>
    </source>
</evidence>
<proteinExistence type="predicted"/>
<gene>
    <name evidence="1" type="ORF">A2719_01465</name>
</gene>
<dbReference type="Proteomes" id="UP000177480">
    <property type="component" value="Unassembled WGS sequence"/>
</dbReference>
<organism evidence="1 2">
    <name type="scientific">Candidatus Ryanbacteria bacterium RIFCSPHIGHO2_01_FULL_45_22</name>
    <dbReference type="NCBI Taxonomy" id="1802114"/>
    <lineage>
        <taxon>Bacteria</taxon>
        <taxon>Candidatus Ryaniibacteriota</taxon>
    </lineage>
</organism>